<sequence>MAKAKKSFDKELMYKKIMPTNLKKNSEKDSDGVKDNSDNDEMYPEGLVSINANKVYLNEVQKSEDEDLNSNDIKKTEQDESASQNIDNSVIDIIQDDEYCEEEKSGIIIYNVMEGLVMEKLDITLQKMNCCKCDRCRDDIVALALNNLKPLYIVATRDEIESKKQEFSKSGLEVTTAVLKAVLSVRRNPRH</sequence>
<comment type="caution">
    <text evidence="2">The sequence shown here is derived from an EMBL/GenBank/DDBJ whole genome shotgun (WGS) entry which is preliminary data.</text>
</comment>
<evidence type="ECO:0000313" key="2">
    <source>
        <dbReference type="EMBL" id="MBP1925782.1"/>
    </source>
</evidence>
<dbReference type="Pfam" id="PF10719">
    <property type="entry name" value="ComFB"/>
    <property type="match status" value="1"/>
</dbReference>
<reference evidence="2 3" key="1">
    <citation type="submission" date="2021-03" db="EMBL/GenBank/DDBJ databases">
        <title>Genomic Encyclopedia of Type Strains, Phase IV (KMG-IV): sequencing the most valuable type-strain genomes for metagenomic binning, comparative biology and taxonomic classification.</title>
        <authorList>
            <person name="Goeker M."/>
        </authorList>
    </citation>
    <scope>NUCLEOTIDE SEQUENCE [LARGE SCALE GENOMIC DNA]</scope>
    <source>
        <strain evidence="2 3">DSM 24004</strain>
    </source>
</reference>
<feature type="region of interest" description="Disordered" evidence="1">
    <location>
        <begin position="63"/>
        <end position="83"/>
    </location>
</feature>
<organism evidence="2 3">
    <name type="scientific">Sedimentibacter acidaminivorans</name>
    <dbReference type="NCBI Taxonomy" id="913099"/>
    <lineage>
        <taxon>Bacteria</taxon>
        <taxon>Bacillati</taxon>
        <taxon>Bacillota</taxon>
        <taxon>Tissierellia</taxon>
        <taxon>Sedimentibacter</taxon>
    </lineage>
</organism>
<dbReference type="RefSeq" id="WP_209511524.1">
    <property type="nucleotide sequence ID" value="NZ_JAGGKS010000004.1"/>
</dbReference>
<name>A0ABS4GE57_9FIRM</name>
<feature type="region of interest" description="Disordered" evidence="1">
    <location>
        <begin position="19"/>
        <end position="44"/>
    </location>
</feature>
<dbReference type="Proteomes" id="UP001519342">
    <property type="component" value="Unassembled WGS sequence"/>
</dbReference>
<dbReference type="EMBL" id="JAGGKS010000004">
    <property type="protein sequence ID" value="MBP1925782.1"/>
    <property type="molecule type" value="Genomic_DNA"/>
</dbReference>
<protein>
    <recommendedName>
        <fullName evidence="4">Late competence development protein ComFB</fullName>
    </recommendedName>
</protein>
<gene>
    <name evidence="2" type="ORF">J2Z76_001643</name>
</gene>
<feature type="compositionally biased region" description="Basic and acidic residues" evidence="1">
    <location>
        <begin position="24"/>
        <end position="37"/>
    </location>
</feature>
<accession>A0ABS4GE57</accession>
<proteinExistence type="predicted"/>
<evidence type="ECO:0008006" key="4">
    <source>
        <dbReference type="Google" id="ProtNLM"/>
    </source>
</evidence>
<keyword evidence="3" id="KW-1185">Reference proteome</keyword>
<dbReference type="InterPro" id="IPR019657">
    <property type="entry name" value="ComFB"/>
</dbReference>
<evidence type="ECO:0000313" key="3">
    <source>
        <dbReference type="Proteomes" id="UP001519342"/>
    </source>
</evidence>
<evidence type="ECO:0000256" key="1">
    <source>
        <dbReference type="SAM" id="MobiDB-lite"/>
    </source>
</evidence>